<proteinExistence type="predicted"/>
<keyword evidence="5" id="KW-0648">Protein biosynthesis</keyword>
<evidence type="ECO:0000256" key="1">
    <source>
        <dbReference type="ARBA" id="ARBA00012814"/>
    </source>
</evidence>
<evidence type="ECO:0000259" key="8">
    <source>
        <dbReference type="PROSITE" id="PS50862"/>
    </source>
</evidence>
<keyword evidence="4" id="KW-0067">ATP-binding</keyword>
<reference evidence="10" key="1">
    <citation type="submission" date="2017-09" db="EMBL/GenBank/DDBJ databases">
        <title>Depth-based differentiation of microbial function through sediment-hosted aquifers and enrichment of novel symbionts in the deep terrestrial subsurface.</title>
        <authorList>
            <person name="Probst A.J."/>
            <person name="Ladd B."/>
            <person name="Jarett J.K."/>
            <person name="Geller-Mcgrath D.E."/>
            <person name="Sieber C.M.K."/>
            <person name="Emerson J.B."/>
            <person name="Anantharaman K."/>
            <person name="Thomas B.C."/>
            <person name="Malmstrom R."/>
            <person name="Stieglmeier M."/>
            <person name="Klingl A."/>
            <person name="Woyke T."/>
            <person name="Ryan C.M."/>
            <person name="Banfield J.F."/>
        </authorList>
    </citation>
    <scope>NUCLEOTIDE SEQUENCE [LARGE SCALE GENOMIC DNA]</scope>
</reference>
<evidence type="ECO:0000256" key="6">
    <source>
        <dbReference type="ARBA" id="ARBA00023146"/>
    </source>
</evidence>
<evidence type="ECO:0000256" key="5">
    <source>
        <dbReference type="ARBA" id="ARBA00022917"/>
    </source>
</evidence>
<dbReference type="Pfam" id="PF02912">
    <property type="entry name" value="Phe_tRNA-synt_N"/>
    <property type="match status" value="1"/>
</dbReference>
<dbReference type="AlphaFoldDB" id="A0A2M7VI18"/>
<gene>
    <name evidence="9" type="ORF">COX74_02445</name>
</gene>
<dbReference type="GO" id="GO:0000049">
    <property type="term" value="F:tRNA binding"/>
    <property type="evidence" value="ECO:0007669"/>
    <property type="project" value="InterPro"/>
</dbReference>
<dbReference type="Gene3D" id="3.30.930.10">
    <property type="entry name" value="Bira Bifunctional Protein, Domain 2"/>
    <property type="match status" value="1"/>
</dbReference>
<dbReference type="SUPFAM" id="SSF55681">
    <property type="entry name" value="Class II aaRS and biotin synthetases"/>
    <property type="match status" value="1"/>
</dbReference>
<dbReference type="GO" id="GO:0006432">
    <property type="term" value="P:phenylalanyl-tRNA aminoacylation"/>
    <property type="evidence" value="ECO:0007669"/>
    <property type="project" value="InterPro"/>
</dbReference>
<protein>
    <recommendedName>
        <fullName evidence="1">phenylalanine--tRNA ligase</fullName>
        <ecNumber evidence="1">6.1.1.20</ecNumber>
    </recommendedName>
</protein>
<evidence type="ECO:0000313" key="10">
    <source>
        <dbReference type="Proteomes" id="UP000229364"/>
    </source>
</evidence>
<dbReference type="Proteomes" id="UP000229364">
    <property type="component" value="Unassembled WGS sequence"/>
</dbReference>
<dbReference type="EMBL" id="PFPR01000059">
    <property type="protein sequence ID" value="PJA01492.1"/>
    <property type="molecule type" value="Genomic_DNA"/>
</dbReference>
<dbReference type="SUPFAM" id="SSF46589">
    <property type="entry name" value="tRNA-binding arm"/>
    <property type="match status" value="1"/>
</dbReference>
<dbReference type="EC" id="6.1.1.20" evidence="1"/>
<comment type="catalytic activity">
    <reaction evidence="7">
        <text>tRNA(Phe) + L-phenylalanine + ATP = L-phenylalanyl-tRNA(Phe) + AMP + diphosphate + H(+)</text>
        <dbReference type="Rhea" id="RHEA:19413"/>
        <dbReference type="Rhea" id="RHEA-COMP:9668"/>
        <dbReference type="Rhea" id="RHEA-COMP:9699"/>
        <dbReference type="ChEBI" id="CHEBI:15378"/>
        <dbReference type="ChEBI" id="CHEBI:30616"/>
        <dbReference type="ChEBI" id="CHEBI:33019"/>
        <dbReference type="ChEBI" id="CHEBI:58095"/>
        <dbReference type="ChEBI" id="CHEBI:78442"/>
        <dbReference type="ChEBI" id="CHEBI:78531"/>
        <dbReference type="ChEBI" id="CHEBI:456215"/>
        <dbReference type="EC" id="6.1.1.20"/>
    </reaction>
</comment>
<dbReference type="InterPro" id="IPR002319">
    <property type="entry name" value="Phenylalanyl-tRNA_Synthase"/>
</dbReference>
<evidence type="ECO:0000256" key="7">
    <source>
        <dbReference type="ARBA" id="ARBA00049255"/>
    </source>
</evidence>
<dbReference type="PROSITE" id="PS50862">
    <property type="entry name" value="AA_TRNA_LIGASE_II"/>
    <property type="match status" value="1"/>
</dbReference>
<dbReference type="InterPro" id="IPR010978">
    <property type="entry name" value="tRNA-bd_arm"/>
</dbReference>
<evidence type="ECO:0000256" key="2">
    <source>
        <dbReference type="ARBA" id="ARBA00022598"/>
    </source>
</evidence>
<dbReference type="InterPro" id="IPR045864">
    <property type="entry name" value="aa-tRNA-synth_II/BPL/LPL"/>
</dbReference>
<name>A0A2M7VI18_9BACT</name>
<dbReference type="GO" id="GO:0005524">
    <property type="term" value="F:ATP binding"/>
    <property type="evidence" value="ECO:0007669"/>
    <property type="project" value="UniProtKB-KW"/>
</dbReference>
<dbReference type="GO" id="GO:0004826">
    <property type="term" value="F:phenylalanine-tRNA ligase activity"/>
    <property type="evidence" value="ECO:0007669"/>
    <property type="project" value="UniProtKB-EC"/>
</dbReference>
<evidence type="ECO:0000256" key="3">
    <source>
        <dbReference type="ARBA" id="ARBA00022741"/>
    </source>
</evidence>
<dbReference type="PANTHER" id="PTHR11538:SF41">
    <property type="entry name" value="PHENYLALANINE--TRNA LIGASE, MITOCHONDRIAL"/>
    <property type="match status" value="1"/>
</dbReference>
<accession>A0A2M7VI18</accession>
<dbReference type="Pfam" id="PF01409">
    <property type="entry name" value="tRNA-synt_2d"/>
    <property type="match status" value="1"/>
</dbReference>
<keyword evidence="3" id="KW-0547">Nucleotide-binding</keyword>
<dbReference type="CDD" id="cd00496">
    <property type="entry name" value="PheRS_alpha_core"/>
    <property type="match status" value="1"/>
</dbReference>
<evidence type="ECO:0000256" key="4">
    <source>
        <dbReference type="ARBA" id="ARBA00022840"/>
    </source>
</evidence>
<dbReference type="InterPro" id="IPR006195">
    <property type="entry name" value="aa-tRNA-synth_II"/>
</dbReference>
<keyword evidence="6" id="KW-0030">Aminoacyl-tRNA synthetase</keyword>
<keyword evidence="2 9" id="KW-0436">Ligase</keyword>
<dbReference type="GO" id="GO:0005737">
    <property type="term" value="C:cytoplasm"/>
    <property type="evidence" value="ECO:0007669"/>
    <property type="project" value="InterPro"/>
</dbReference>
<comment type="caution">
    <text evidence="9">The sequence shown here is derived from an EMBL/GenBank/DDBJ whole genome shotgun (WGS) entry which is preliminary data.</text>
</comment>
<sequence length="342" mass="38861">MAMDNKIIERLKNELNGVVFSDDLKSLWKKYLGKEGEVKMALKEIVQMSPAEKSVQGTLIQEIYKETIALFEEKEKALQQGENDKNLKGQAESLGYEIAKVGHLHPITQTIRMLNKVFMDMGYSVMDGPEIEVDEFCFQRLNVPADHPARDMQDTLYIQEPDILLRTQTSSVEAHVLATYKPPFKVVCPGKVYRNEKVNKSNHFIFHHYQGIVVMEKVSLKDLFGTINHLFKKIYGSDVKIRFRNKYYPEVEPGVGPDMQCFNCQGKGCALCKGSGWIEMGGAGIIHPNVLSMAGIDNKKWLGFAFGLGLDRWVMAKYNITDIRTLLGGNLGYKYYENENTL</sequence>
<organism evidence="9 10">
    <name type="scientific">bacterium (Candidatus Gribaldobacteria) CG_4_10_14_0_2_um_filter_41_16</name>
    <dbReference type="NCBI Taxonomy" id="2014265"/>
    <lineage>
        <taxon>Bacteria</taxon>
        <taxon>Candidatus Gribaldobacteria</taxon>
    </lineage>
</organism>
<feature type="domain" description="Aminoacyl-transfer RNA synthetases class-II family profile" evidence="8">
    <location>
        <begin position="112"/>
        <end position="316"/>
    </location>
</feature>
<evidence type="ECO:0000313" key="9">
    <source>
        <dbReference type="EMBL" id="PJA01492.1"/>
    </source>
</evidence>
<dbReference type="PANTHER" id="PTHR11538">
    <property type="entry name" value="PHENYLALANYL-TRNA SYNTHETASE"/>
    <property type="match status" value="1"/>
</dbReference>
<dbReference type="InterPro" id="IPR004188">
    <property type="entry name" value="Phe-tRNA_ligase_II_N"/>
</dbReference>